<accession>A0ABS4GZT7</accession>
<dbReference type="RefSeq" id="WP_209845278.1">
    <property type="nucleotide sequence ID" value="NZ_CBCRVE010000001.1"/>
</dbReference>
<dbReference type="Pfam" id="PF07307">
    <property type="entry name" value="HEPPP_synt_1"/>
    <property type="match status" value="1"/>
</dbReference>
<comment type="caution">
    <text evidence="1">The sequence shown here is derived from an EMBL/GenBank/DDBJ whole genome shotgun (WGS) entry which is preliminary data.</text>
</comment>
<dbReference type="EMBL" id="JAGGKP010000001">
    <property type="protein sequence ID" value="MBP1935756.1"/>
    <property type="molecule type" value="Genomic_DNA"/>
</dbReference>
<evidence type="ECO:0000313" key="2">
    <source>
        <dbReference type="Proteomes" id="UP001519273"/>
    </source>
</evidence>
<protein>
    <submittedName>
        <fullName evidence="1">Heptaprenyl diphosphate synthase</fullName>
        <ecNumber evidence="1">2.5.1.30</ecNumber>
    </submittedName>
</protein>
<proteinExistence type="predicted"/>
<organism evidence="1 2">
    <name type="scientific">Paenibacillus sediminis</name>
    <dbReference type="NCBI Taxonomy" id="664909"/>
    <lineage>
        <taxon>Bacteria</taxon>
        <taxon>Bacillati</taxon>
        <taxon>Bacillota</taxon>
        <taxon>Bacilli</taxon>
        <taxon>Bacillales</taxon>
        <taxon>Paenibacillaceae</taxon>
        <taxon>Paenibacillus</taxon>
    </lineage>
</organism>
<reference evidence="1 2" key="1">
    <citation type="submission" date="2021-03" db="EMBL/GenBank/DDBJ databases">
        <title>Genomic Encyclopedia of Type Strains, Phase IV (KMG-IV): sequencing the most valuable type-strain genomes for metagenomic binning, comparative biology and taxonomic classification.</title>
        <authorList>
            <person name="Goeker M."/>
        </authorList>
    </citation>
    <scope>NUCLEOTIDE SEQUENCE [LARGE SCALE GENOMIC DNA]</scope>
    <source>
        <strain evidence="1 2">DSM 23491</strain>
    </source>
</reference>
<sequence length="287" mass="33249">MKPYRIHQLAKKYVDYDMIQKHTELPEFPDTRVRLLYTFLNKESTSSNGEIYALATSLVQIALDTHDMIDIDTTQQGEREMRSRQLKVLAGDYLSSRFYQILSQNEHIEIVSLLSSAICEVNRMKMNLYHKMKHLLLTGEEYLRECVQLRMQLFISFTPLLDRVDHALWNNLLHELTNLEVVAHEMKSSSSAAAVSRGYAFWHILEAGNADEREAIKQSNLDANHWKKMLVKYSVTDQLMEKLRQSVSRVQHILQDLSSDKLLRELDAIVEPFVSLLKVNSPALKEG</sequence>
<dbReference type="Proteomes" id="UP001519273">
    <property type="component" value="Unassembled WGS sequence"/>
</dbReference>
<keyword evidence="2" id="KW-1185">Reference proteome</keyword>
<name>A0ABS4GZT7_9BACL</name>
<gene>
    <name evidence="1" type="ORF">J2Z20_000617</name>
</gene>
<evidence type="ECO:0000313" key="1">
    <source>
        <dbReference type="EMBL" id="MBP1935756.1"/>
    </source>
</evidence>
<dbReference type="Gene3D" id="1.20.120.1450">
    <property type="match status" value="1"/>
</dbReference>
<dbReference type="GO" id="GO:0000010">
    <property type="term" value="F:heptaprenyl diphosphate synthase activity"/>
    <property type="evidence" value="ECO:0007669"/>
    <property type="project" value="UniProtKB-EC"/>
</dbReference>
<dbReference type="EC" id="2.5.1.30" evidence="1"/>
<keyword evidence="1" id="KW-0808">Transferase</keyword>
<dbReference type="InterPro" id="IPR009920">
    <property type="entry name" value="HEPPP_synth_su1"/>
</dbReference>